<dbReference type="STRING" id="1105110.MC5_04575"/>
<name>H8K7H6_RICAC</name>
<sequence>MPILLDNPESLKKVFDGFIKGDYTGIAKELVMFTKDNPEIKKYLNDNKEILTGILDKTLKDVPDINKLDKKELYNILTPMQSTG</sequence>
<accession>H8K7H6</accession>
<reference evidence="2" key="1">
    <citation type="submission" date="2012-02" db="EMBL/GenBank/DDBJ databases">
        <title>Complete genome sequence of Rickettsia australis strain Cutlack.</title>
        <authorList>
            <person name="Johnson S.L."/>
            <person name="Munk A.C."/>
            <person name="Han S."/>
            <person name="Bruce D.C."/>
            <person name="Dasch G.A."/>
        </authorList>
    </citation>
    <scope>NUCLEOTIDE SEQUENCE [LARGE SCALE GENOMIC DNA]</scope>
    <source>
        <strain evidence="2">Cutlack</strain>
    </source>
</reference>
<dbReference type="EMBL" id="CP003338">
    <property type="protein sequence ID" value="AFC71219.1"/>
    <property type="molecule type" value="Genomic_DNA"/>
</dbReference>
<organism evidence="1 2">
    <name type="scientific">Rickettsia australis (strain Cutlack)</name>
    <dbReference type="NCBI Taxonomy" id="1105110"/>
    <lineage>
        <taxon>Bacteria</taxon>
        <taxon>Pseudomonadati</taxon>
        <taxon>Pseudomonadota</taxon>
        <taxon>Alphaproteobacteria</taxon>
        <taxon>Rickettsiales</taxon>
        <taxon>Rickettsiaceae</taxon>
        <taxon>Rickettsieae</taxon>
        <taxon>Rickettsia</taxon>
        <taxon>spotted fever group</taxon>
    </lineage>
</organism>
<dbReference type="KEGG" id="rau:MC5_04575"/>
<keyword evidence="2" id="KW-1185">Reference proteome</keyword>
<evidence type="ECO:0000313" key="2">
    <source>
        <dbReference type="Proteomes" id="UP000007589"/>
    </source>
</evidence>
<dbReference type="eggNOG" id="COG1357">
    <property type="taxonomic scope" value="Bacteria"/>
</dbReference>
<dbReference type="AlphaFoldDB" id="H8K7H6"/>
<proteinExistence type="predicted"/>
<dbReference type="Proteomes" id="UP000007589">
    <property type="component" value="Chromosome"/>
</dbReference>
<evidence type="ECO:0000313" key="1">
    <source>
        <dbReference type="EMBL" id="AFC71219.1"/>
    </source>
</evidence>
<gene>
    <name evidence="1" type="ordered locus">MC5_04575</name>
</gene>
<dbReference type="OrthoDB" id="9884891at2"/>
<dbReference type="HOGENOM" id="CLU_2525383_0_0_5"/>
<protein>
    <submittedName>
        <fullName evidence="1">Uncharacterized protein</fullName>
    </submittedName>
</protein>